<comment type="function">
    <text evidence="9">Part of the tripartite ATP-independent periplasmic (TRAP) transport system.</text>
</comment>
<evidence type="ECO:0000256" key="6">
    <source>
        <dbReference type="ARBA" id="ARBA00022989"/>
    </source>
</evidence>
<evidence type="ECO:0000256" key="9">
    <source>
        <dbReference type="RuleBase" id="RU369079"/>
    </source>
</evidence>
<keyword evidence="4 9" id="KW-0997">Cell inner membrane</keyword>
<accession>A0A126V0H8</accession>
<keyword evidence="12" id="KW-1185">Reference proteome</keyword>
<dbReference type="PANTHER" id="PTHR35011">
    <property type="entry name" value="2,3-DIKETO-L-GULONATE TRAP TRANSPORTER SMALL PERMEASE PROTEIN YIAM"/>
    <property type="match status" value="1"/>
</dbReference>
<dbReference type="InterPro" id="IPR007387">
    <property type="entry name" value="TRAP_DctQ"/>
</dbReference>
<dbReference type="GO" id="GO:0015740">
    <property type="term" value="P:C4-dicarboxylate transport"/>
    <property type="evidence" value="ECO:0007669"/>
    <property type="project" value="TreeGrafter"/>
</dbReference>
<dbReference type="STRING" id="1579316.RC74_11655"/>
<evidence type="ECO:0000259" key="10">
    <source>
        <dbReference type="Pfam" id="PF04290"/>
    </source>
</evidence>
<dbReference type="AlphaFoldDB" id="A0A126V0H8"/>
<keyword evidence="7 9" id="KW-0472">Membrane</keyword>
<dbReference type="RefSeq" id="WP_039001130.1">
    <property type="nucleotide sequence ID" value="NZ_CP014327.1"/>
</dbReference>
<evidence type="ECO:0000313" key="11">
    <source>
        <dbReference type="EMBL" id="AML51832.1"/>
    </source>
</evidence>
<feature type="transmembrane region" description="Helical" evidence="9">
    <location>
        <begin position="132"/>
        <end position="154"/>
    </location>
</feature>
<keyword evidence="3" id="KW-1003">Cell membrane</keyword>
<dbReference type="Pfam" id="PF04290">
    <property type="entry name" value="DctQ"/>
    <property type="match status" value="1"/>
</dbReference>
<comment type="subunit">
    <text evidence="9">The complex comprises the extracytoplasmic solute receptor protein and the two transmembrane proteins.</text>
</comment>
<keyword evidence="5 9" id="KW-0812">Transmembrane</keyword>
<dbReference type="Proteomes" id="UP000070371">
    <property type="component" value="Chromosome"/>
</dbReference>
<comment type="subcellular location">
    <subcellularLocation>
        <location evidence="1 9">Cell inner membrane</location>
        <topology evidence="1 9">Multi-pass membrane protein</topology>
    </subcellularLocation>
</comment>
<sequence>MSSVFRLLDAVSHLLFRIACLLVVAIVLIVTYDVLSRNLGLPMFIWAVNSVEYAMLHVTFLCLPYLVMTRGHVSVEVVLTYLPVHVRKAWEFVLHIIAALICFYLAWHSGKSFFTALIEGTYEVRSFDAPMWTLYASMPLGFGFGGAQFLSFIARGESFYGAAPEAHAGM</sequence>
<dbReference type="EMBL" id="CP014327">
    <property type="protein sequence ID" value="AML51832.1"/>
    <property type="molecule type" value="Genomic_DNA"/>
</dbReference>
<proteinExistence type="inferred from homology"/>
<keyword evidence="2 9" id="KW-0813">Transport</keyword>
<protein>
    <recommendedName>
        <fullName evidence="9">TRAP transporter small permease protein</fullName>
    </recommendedName>
</protein>
<evidence type="ECO:0000256" key="2">
    <source>
        <dbReference type="ARBA" id="ARBA00022448"/>
    </source>
</evidence>
<dbReference type="PANTHER" id="PTHR35011:SF10">
    <property type="entry name" value="TRAP TRANSPORTER SMALL PERMEASE PROTEIN"/>
    <property type="match status" value="1"/>
</dbReference>
<organism evidence="11 12">
    <name type="scientific">Falsihalocynthiibacter arcticus</name>
    <dbReference type="NCBI Taxonomy" id="1579316"/>
    <lineage>
        <taxon>Bacteria</taxon>
        <taxon>Pseudomonadati</taxon>
        <taxon>Pseudomonadota</taxon>
        <taxon>Alphaproteobacteria</taxon>
        <taxon>Rhodobacterales</taxon>
        <taxon>Roseobacteraceae</taxon>
        <taxon>Falsihalocynthiibacter</taxon>
    </lineage>
</organism>
<keyword evidence="6 9" id="KW-1133">Transmembrane helix</keyword>
<reference evidence="11 12" key="1">
    <citation type="submission" date="2016-02" db="EMBL/GenBank/DDBJ databases">
        <title>Complete genome sequence of Halocynthiibacter arcticus PAMC 20958t from arctic marine sediment.</title>
        <authorList>
            <person name="Lee Y.M."/>
            <person name="Baek K."/>
            <person name="Lee H.K."/>
            <person name="Shin S.C."/>
        </authorList>
    </citation>
    <scope>NUCLEOTIDE SEQUENCE [LARGE SCALE GENOMIC DNA]</scope>
    <source>
        <strain evidence="11">PAMC 20958</strain>
    </source>
</reference>
<comment type="similarity">
    <text evidence="8 9">Belongs to the TRAP transporter small permease family.</text>
</comment>
<evidence type="ECO:0000256" key="7">
    <source>
        <dbReference type="ARBA" id="ARBA00023136"/>
    </source>
</evidence>
<dbReference type="InterPro" id="IPR055348">
    <property type="entry name" value="DctQ"/>
</dbReference>
<dbReference type="GO" id="GO:0022857">
    <property type="term" value="F:transmembrane transporter activity"/>
    <property type="evidence" value="ECO:0007669"/>
    <property type="project" value="UniProtKB-UniRule"/>
</dbReference>
<feature type="transmembrane region" description="Helical" evidence="9">
    <location>
        <begin position="14"/>
        <end position="32"/>
    </location>
</feature>
<evidence type="ECO:0000256" key="8">
    <source>
        <dbReference type="ARBA" id="ARBA00038436"/>
    </source>
</evidence>
<evidence type="ECO:0000256" key="5">
    <source>
        <dbReference type="ARBA" id="ARBA00022692"/>
    </source>
</evidence>
<name>A0A126V0H8_9RHOB</name>
<evidence type="ECO:0000256" key="3">
    <source>
        <dbReference type="ARBA" id="ARBA00022475"/>
    </source>
</evidence>
<feature type="transmembrane region" description="Helical" evidence="9">
    <location>
        <begin position="89"/>
        <end position="107"/>
    </location>
</feature>
<feature type="domain" description="Tripartite ATP-independent periplasmic transporters DctQ component" evidence="10">
    <location>
        <begin position="26"/>
        <end position="155"/>
    </location>
</feature>
<evidence type="ECO:0000313" key="12">
    <source>
        <dbReference type="Proteomes" id="UP000070371"/>
    </source>
</evidence>
<feature type="transmembrane region" description="Helical" evidence="9">
    <location>
        <begin position="44"/>
        <end position="68"/>
    </location>
</feature>
<evidence type="ECO:0000256" key="1">
    <source>
        <dbReference type="ARBA" id="ARBA00004429"/>
    </source>
</evidence>
<evidence type="ECO:0000256" key="4">
    <source>
        <dbReference type="ARBA" id="ARBA00022519"/>
    </source>
</evidence>
<gene>
    <name evidence="11" type="ORF">RC74_11655</name>
</gene>
<dbReference type="KEGG" id="hat:RC74_11655"/>
<dbReference type="GO" id="GO:0005886">
    <property type="term" value="C:plasma membrane"/>
    <property type="evidence" value="ECO:0007669"/>
    <property type="project" value="UniProtKB-SubCell"/>
</dbReference>
<dbReference type="OrthoDB" id="8030921at2"/>